<sequence>MAGLASAVVPGAKKRAATELGDEPVAVARKDGAYHIKEMNKRYNVHDAADTEDERVTSLFVRVLVQCIPSRARRKSGYRLLVRSAAIACEYRTQSNGLGFSFYPLHLFPKSLNLV</sequence>
<dbReference type="EMBL" id="RWGY01000039">
    <property type="protein sequence ID" value="TVU11792.1"/>
    <property type="molecule type" value="Genomic_DNA"/>
</dbReference>
<evidence type="ECO:0000313" key="1">
    <source>
        <dbReference type="EMBL" id="TVU11792.1"/>
    </source>
</evidence>
<feature type="non-terminal residue" evidence="1">
    <location>
        <position position="1"/>
    </location>
</feature>
<name>A0A5J9TKG5_9POAL</name>
<reference evidence="1 2" key="1">
    <citation type="journal article" date="2019" name="Sci. Rep.">
        <title>A high-quality genome of Eragrostis curvula grass provides insights into Poaceae evolution and supports new strategies to enhance forage quality.</title>
        <authorList>
            <person name="Carballo J."/>
            <person name="Santos B.A.C.M."/>
            <person name="Zappacosta D."/>
            <person name="Garbus I."/>
            <person name="Selva J.P."/>
            <person name="Gallo C.A."/>
            <person name="Diaz A."/>
            <person name="Albertini E."/>
            <person name="Caccamo M."/>
            <person name="Echenique V."/>
        </authorList>
    </citation>
    <scope>NUCLEOTIDE SEQUENCE [LARGE SCALE GENOMIC DNA]</scope>
    <source>
        <strain evidence="2">cv. Victoria</strain>
        <tissue evidence="1">Leaf</tissue>
    </source>
</reference>
<accession>A0A5J9TKG5</accession>
<organism evidence="1 2">
    <name type="scientific">Eragrostis curvula</name>
    <name type="common">weeping love grass</name>
    <dbReference type="NCBI Taxonomy" id="38414"/>
    <lineage>
        <taxon>Eukaryota</taxon>
        <taxon>Viridiplantae</taxon>
        <taxon>Streptophyta</taxon>
        <taxon>Embryophyta</taxon>
        <taxon>Tracheophyta</taxon>
        <taxon>Spermatophyta</taxon>
        <taxon>Magnoliopsida</taxon>
        <taxon>Liliopsida</taxon>
        <taxon>Poales</taxon>
        <taxon>Poaceae</taxon>
        <taxon>PACMAD clade</taxon>
        <taxon>Chloridoideae</taxon>
        <taxon>Eragrostideae</taxon>
        <taxon>Eragrostidinae</taxon>
        <taxon>Eragrostis</taxon>
    </lineage>
</organism>
<comment type="caution">
    <text evidence="1">The sequence shown here is derived from an EMBL/GenBank/DDBJ whole genome shotgun (WGS) entry which is preliminary data.</text>
</comment>
<dbReference type="Proteomes" id="UP000324897">
    <property type="component" value="Chromosome 3"/>
</dbReference>
<proteinExistence type="predicted"/>
<evidence type="ECO:0000313" key="2">
    <source>
        <dbReference type="Proteomes" id="UP000324897"/>
    </source>
</evidence>
<gene>
    <name evidence="1" type="ORF">EJB05_45396</name>
</gene>
<keyword evidence="2" id="KW-1185">Reference proteome</keyword>
<dbReference type="AlphaFoldDB" id="A0A5J9TKG5"/>
<dbReference type="Gramene" id="TVU11792">
    <property type="protein sequence ID" value="TVU11792"/>
    <property type="gene ID" value="EJB05_45396"/>
</dbReference>
<protein>
    <submittedName>
        <fullName evidence="1">Uncharacterized protein</fullName>
    </submittedName>
</protein>